<dbReference type="Proteomes" id="UP000001052">
    <property type="component" value="Chromosome"/>
</dbReference>
<dbReference type="KEGG" id="drt:Dret_0920"/>
<dbReference type="STRING" id="485915.Dret_0920"/>
<dbReference type="HOGENOM" id="CLU_2522191_0_0_7"/>
<reference evidence="2" key="1">
    <citation type="submission" date="2009-09" db="EMBL/GenBank/DDBJ databases">
        <title>The complete chromosome of Desulfohalobium retbaense DSM 5692.</title>
        <authorList>
            <consortium name="US DOE Joint Genome Institute (JGI-PGF)"/>
            <person name="Lucas S."/>
            <person name="Copeland A."/>
            <person name="Lapidus A."/>
            <person name="Glavina del Rio T."/>
            <person name="Dalin E."/>
            <person name="Tice H."/>
            <person name="Bruce D."/>
            <person name="Goodwin L."/>
            <person name="Pitluck S."/>
            <person name="Kyrpides N."/>
            <person name="Mavromatis K."/>
            <person name="Ivanova N."/>
            <person name="Mikhailova N."/>
            <person name="Munk A.C."/>
            <person name="Brettin T."/>
            <person name="Detter J.C."/>
            <person name="Han C."/>
            <person name="Tapia R."/>
            <person name="Larimer F."/>
            <person name="Land M."/>
            <person name="Hauser L."/>
            <person name="Markowitz V."/>
            <person name="Cheng J.-F."/>
            <person name="Hugenholtz P."/>
            <person name="Woyke T."/>
            <person name="Wu D."/>
            <person name="Spring S."/>
            <person name="Klenk H.-P."/>
            <person name="Eisen J.A."/>
        </authorList>
    </citation>
    <scope>NUCLEOTIDE SEQUENCE [LARGE SCALE GENOMIC DNA]</scope>
    <source>
        <strain evidence="2">DSM 5692</strain>
    </source>
</reference>
<organism evidence="1 2">
    <name type="scientific">Desulfohalobium retbaense (strain ATCC 49708 / DSM 5692 / JCM 16813 / HR100)</name>
    <dbReference type="NCBI Taxonomy" id="485915"/>
    <lineage>
        <taxon>Bacteria</taxon>
        <taxon>Pseudomonadati</taxon>
        <taxon>Thermodesulfobacteriota</taxon>
        <taxon>Desulfovibrionia</taxon>
        <taxon>Desulfovibrionales</taxon>
        <taxon>Desulfohalobiaceae</taxon>
        <taxon>Desulfohalobium</taxon>
    </lineage>
</organism>
<name>C8X1B4_DESRD</name>
<evidence type="ECO:0000313" key="1">
    <source>
        <dbReference type="EMBL" id="ACV68211.1"/>
    </source>
</evidence>
<dbReference type="OrthoDB" id="5465397at2"/>
<proteinExistence type="predicted"/>
<sequence length="84" mass="9150">MRSNTLSRRDFLTGGINQVKSRLCCRDEETSDGVQQAAAGTEVPPDITSDLPPELLAFEAERLGLDPDDREGVLKAVQECMASK</sequence>
<accession>C8X1B4</accession>
<dbReference type="RefSeq" id="WP_015751369.1">
    <property type="nucleotide sequence ID" value="NC_013223.1"/>
</dbReference>
<evidence type="ECO:0000313" key="2">
    <source>
        <dbReference type="Proteomes" id="UP000001052"/>
    </source>
</evidence>
<reference evidence="1 2" key="2">
    <citation type="journal article" date="2010" name="Stand. Genomic Sci.">
        <title>Complete genome sequence of Desulfohalobium retbaense type strain (HR(100)).</title>
        <authorList>
            <person name="Spring S."/>
            <person name="Nolan M."/>
            <person name="Lapidus A."/>
            <person name="Glavina Del Rio T."/>
            <person name="Copeland A."/>
            <person name="Tice H."/>
            <person name="Cheng J.F."/>
            <person name="Lucas S."/>
            <person name="Land M."/>
            <person name="Chen F."/>
            <person name="Bruce D."/>
            <person name="Goodwin L."/>
            <person name="Pitluck S."/>
            <person name="Ivanova N."/>
            <person name="Mavromatis K."/>
            <person name="Mikhailova N."/>
            <person name="Pati A."/>
            <person name="Chen A."/>
            <person name="Palaniappan K."/>
            <person name="Hauser L."/>
            <person name="Chang Y.J."/>
            <person name="Jeffries C.D."/>
            <person name="Munk C."/>
            <person name="Kiss H."/>
            <person name="Chain P."/>
            <person name="Han C."/>
            <person name="Brettin T."/>
            <person name="Detter J.C."/>
            <person name="Schuler E."/>
            <person name="Goker M."/>
            <person name="Rohde M."/>
            <person name="Bristow J."/>
            <person name="Eisen J.A."/>
            <person name="Markowitz V."/>
            <person name="Hugenholtz P."/>
            <person name="Kyrpides N.C."/>
            <person name="Klenk H.P."/>
        </authorList>
    </citation>
    <scope>NUCLEOTIDE SEQUENCE [LARGE SCALE GENOMIC DNA]</scope>
    <source>
        <strain evidence="1 2">DSM 5692</strain>
    </source>
</reference>
<keyword evidence="2" id="KW-1185">Reference proteome</keyword>
<protein>
    <submittedName>
        <fullName evidence="1">Uncharacterized protein</fullName>
    </submittedName>
</protein>
<dbReference type="AlphaFoldDB" id="C8X1B4"/>
<gene>
    <name evidence="1" type="ordered locus">Dret_0920</name>
</gene>
<dbReference type="EMBL" id="CP001734">
    <property type="protein sequence ID" value="ACV68211.1"/>
    <property type="molecule type" value="Genomic_DNA"/>
</dbReference>